<dbReference type="EMBL" id="JASPKY010000424">
    <property type="protein sequence ID" value="KAK9701035.1"/>
    <property type="molecule type" value="Genomic_DNA"/>
</dbReference>
<evidence type="ECO:0000313" key="6">
    <source>
        <dbReference type="Proteomes" id="UP001458880"/>
    </source>
</evidence>
<dbReference type="Gene3D" id="3.30.420.10">
    <property type="entry name" value="Ribonuclease H-like superfamily/Ribonuclease H"/>
    <property type="match status" value="1"/>
</dbReference>
<reference evidence="5 6" key="1">
    <citation type="journal article" date="2024" name="BMC Genomics">
        <title>De novo assembly and annotation of Popillia japonica's genome with initial clues to its potential as an invasive pest.</title>
        <authorList>
            <person name="Cucini C."/>
            <person name="Boschi S."/>
            <person name="Funari R."/>
            <person name="Cardaioli E."/>
            <person name="Iannotti N."/>
            <person name="Marturano G."/>
            <person name="Paoli F."/>
            <person name="Bruttini M."/>
            <person name="Carapelli A."/>
            <person name="Frati F."/>
            <person name="Nardi F."/>
        </authorList>
    </citation>
    <scope>NUCLEOTIDE SEQUENCE [LARGE SCALE GENOMIC DNA]</scope>
    <source>
        <strain evidence="5">DMR45628</strain>
    </source>
</reference>
<dbReference type="SUPFAM" id="SSF53098">
    <property type="entry name" value="Ribonuclease H-like"/>
    <property type="match status" value="1"/>
</dbReference>
<name>A0AAW1JD12_POPJA</name>
<dbReference type="InterPro" id="IPR036397">
    <property type="entry name" value="RNaseH_sf"/>
</dbReference>
<dbReference type="FunFam" id="1.10.340.70:FF:000001">
    <property type="entry name" value="Retrovirus-related Pol polyprotein from transposon gypsy-like Protein"/>
    <property type="match status" value="1"/>
</dbReference>
<gene>
    <name evidence="5" type="ORF">QE152_g30862</name>
</gene>
<dbReference type="PROSITE" id="PS50994">
    <property type="entry name" value="INTEGRASE"/>
    <property type="match status" value="1"/>
</dbReference>
<dbReference type="GO" id="GO:0042575">
    <property type="term" value="C:DNA polymerase complex"/>
    <property type="evidence" value="ECO:0007669"/>
    <property type="project" value="UniProtKB-ARBA"/>
</dbReference>
<sequence>MDALKQMNIVIDVGKREVRHAMKKDNPSTHLESVAAILTEEQNKDSYPLPYISGILDKLRNSTYFSTLDLKHGYWQVPLAPASRPITAFTVPGKGLFQFKVLPFGLHSAGATFQRFLDSIIGPDLANIALVYLDDVVVLGRTFDEHLSNLHIVFSRLQEAGLQLQPAKCQFAKQSIKYLGHVVSASGIQTDPEKVAAISQISPPKSVKDVRSFLGAASWYRKFVPNFARITAPLVQLVKKNQRWFWGPEQDAAFQAVKDALRQSPVLICPDFSRPFQLHTDASEQGLGAVLIQEVDGMERAVAYASRTLNNLADSLSRNPLPCVVEENEEIFAVFQGNACPWYNKIYQAVTNSPSRYPEYLIHNEVLYRSFPGAHGETPWKLCIPKSERPRILKEIHDAPEAGHLGITKSIARAANRYYWPGMFREIRRYVQKCESCARHKFSQQKPFGQMLYSPVDCPWEQVSIDLMGPFPRSRKGFAYLLVLQDRFTKWTECQALRQATATAVVQVIKEKVIYRFGAPKRFICDNGSQFTSNQFRTAAKDWGVEIRFTAPYSPHQNPVERANRVIGPMLAQYIEDDQREWDVHLPQFMFAINTAKHETTGFSPAFLNFGRSLVPPSSLWREVHNSQDRPVPEAKDLVPELQKLRDFYQITKARLAEGFQRQRHGYNLRRRPFRPQIGQYVFKKEHVLSNAARNFSAKLAPKFSGPYKVIKTLSPNIVVLQVPGTRRMDRVHVKDLKLAPPESVAGPHSDTVPST</sequence>
<dbReference type="InterPro" id="IPR050951">
    <property type="entry name" value="Retrovirus_Pol_polyprotein"/>
</dbReference>
<keyword evidence="6" id="KW-1185">Reference proteome</keyword>
<proteinExistence type="predicted"/>
<keyword evidence="5" id="KW-0695">RNA-directed DNA polymerase</keyword>
<dbReference type="InterPro" id="IPR001584">
    <property type="entry name" value="Integrase_cat-core"/>
</dbReference>
<dbReference type="InterPro" id="IPR041588">
    <property type="entry name" value="Integrase_H2C2"/>
</dbReference>
<dbReference type="GO" id="GO:0003964">
    <property type="term" value="F:RNA-directed DNA polymerase activity"/>
    <property type="evidence" value="ECO:0007669"/>
    <property type="project" value="UniProtKB-KW"/>
</dbReference>
<dbReference type="PANTHER" id="PTHR37984:SF5">
    <property type="entry name" value="PROTEIN NYNRIN-LIKE"/>
    <property type="match status" value="1"/>
</dbReference>
<dbReference type="Proteomes" id="UP001458880">
    <property type="component" value="Unassembled WGS sequence"/>
</dbReference>
<dbReference type="InterPro" id="IPR012337">
    <property type="entry name" value="RNaseH-like_sf"/>
</dbReference>
<dbReference type="GO" id="GO:0015074">
    <property type="term" value="P:DNA integration"/>
    <property type="evidence" value="ECO:0007669"/>
    <property type="project" value="InterPro"/>
</dbReference>
<evidence type="ECO:0000259" key="4">
    <source>
        <dbReference type="PROSITE" id="PS50994"/>
    </source>
</evidence>
<evidence type="ECO:0000259" key="3">
    <source>
        <dbReference type="PROSITE" id="PS50878"/>
    </source>
</evidence>
<dbReference type="InterPro" id="IPR041577">
    <property type="entry name" value="RT_RNaseH_2"/>
</dbReference>
<dbReference type="InterPro" id="IPR000477">
    <property type="entry name" value="RT_dom"/>
</dbReference>
<evidence type="ECO:0000256" key="1">
    <source>
        <dbReference type="ARBA" id="ARBA00012493"/>
    </source>
</evidence>
<dbReference type="PANTHER" id="PTHR37984">
    <property type="entry name" value="PROTEIN CBG26694"/>
    <property type="match status" value="1"/>
</dbReference>
<dbReference type="Gene3D" id="3.10.10.10">
    <property type="entry name" value="HIV Type 1 Reverse Transcriptase, subunit A, domain 1"/>
    <property type="match status" value="1"/>
</dbReference>
<keyword evidence="5" id="KW-0808">Transferase</keyword>
<dbReference type="EC" id="2.7.7.49" evidence="1"/>
<keyword evidence="5" id="KW-0548">Nucleotidyltransferase</keyword>
<dbReference type="FunFam" id="3.30.70.270:FF:000026">
    <property type="entry name" value="Transposon Ty3-G Gag-Pol polyprotein"/>
    <property type="match status" value="1"/>
</dbReference>
<dbReference type="InterPro" id="IPR043502">
    <property type="entry name" value="DNA/RNA_pol_sf"/>
</dbReference>
<dbReference type="GO" id="GO:0003676">
    <property type="term" value="F:nucleic acid binding"/>
    <property type="evidence" value="ECO:0007669"/>
    <property type="project" value="InterPro"/>
</dbReference>
<dbReference type="Pfam" id="PF17921">
    <property type="entry name" value="Integrase_H2C2"/>
    <property type="match status" value="1"/>
</dbReference>
<accession>A0AAW1JD12</accession>
<dbReference type="Pfam" id="PF00078">
    <property type="entry name" value="RVT_1"/>
    <property type="match status" value="1"/>
</dbReference>
<dbReference type="FunFam" id="3.30.420.10:FF:000032">
    <property type="entry name" value="Retrovirus-related Pol polyprotein from transposon 297-like Protein"/>
    <property type="match status" value="1"/>
</dbReference>
<feature type="domain" description="Reverse transcriptase" evidence="3">
    <location>
        <begin position="1"/>
        <end position="183"/>
    </location>
</feature>
<comment type="caution">
    <text evidence="5">The sequence shown here is derived from an EMBL/GenBank/DDBJ whole genome shotgun (WGS) entry which is preliminary data.</text>
</comment>
<dbReference type="Gene3D" id="1.10.340.70">
    <property type="match status" value="1"/>
</dbReference>
<dbReference type="CDD" id="cd01647">
    <property type="entry name" value="RT_LTR"/>
    <property type="match status" value="1"/>
</dbReference>
<evidence type="ECO:0000256" key="2">
    <source>
        <dbReference type="ARBA" id="ARBA00023268"/>
    </source>
</evidence>
<evidence type="ECO:0000313" key="5">
    <source>
        <dbReference type="EMBL" id="KAK9701035.1"/>
    </source>
</evidence>
<feature type="domain" description="Integrase catalytic" evidence="4">
    <location>
        <begin position="451"/>
        <end position="613"/>
    </location>
</feature>
<dbReference type="Gene3D" id="3.30.70.270">
    <property type="match status" value="2"/>
</dbReference>
<keyword evidence="2" id="KW-0511">Multifunctional enzyme</keyword>
<dbReference type="InterPro" id="IPR043128">
    <property type="entry name" value="Rev_trsase/Diguanyl_cyclase"/>
</dbReference>
<dbReference type="Pfam" id="PF17919">
    <property type="entry name" value="RT_RNaseH_2"/>
    <property type="match status" value="1"/>
</dbReference>
<dbReference type="PROSITE" id="PS50878">
    <property type="entry name" value="RT_POL"/>
    <property type="match status" value="1"/>
</dbReference>
<organism evidence="5 6">
    <name type="scientific">Popillia japonica</name>
    <name type="common">Japanese beetle</name>
    <dbReference type="NCBI Taxonomy" id="7064"/>
    <lineage>
        <taxon>Eukaryota</taxon>
        <taxon>Metazoa</taxon>
        <taxon>Ecdysozoa</taxon>
        <taxon>Arthropoda</taxon>
        <taxon>Hexapoda</taxon>
        <taxon>Insecta</taxon>
        <taxon>Pterygota</taxon>
        <taxon>Neoptera</taxon>
        <taxon>Endopterygota</taxon>
        <taxon>Coleoptera</taxon>
        <taxon>Polyphaga</taxon>
        <taxon>Scarabaeiformia</taxon>
        <taxon>Scarabaeidae</taxon>
        <taxon>Rutelinae</taxon>
        <taxon>Popillia</taxon>
    </lineage>
</organism>
<protein>
    <recommendedName>
        <fullName evidence="1">RNA-directed DNA polymerase</fullName>
        <ecNumber evidence="1">2.7.7.49</ecNumber>
    </recommendedName>
</protein>
<dbReference type="AlphaFoldDB" id="A0AAW1JD12"/>
<dbReference type="SUPFAM" id="SSF56672">
    <property type="entry name" value="DNA/RNA polymerases"/>
    <property type="match status" value="1"/>
</dbReference>
<dbReference type="Pfam" id="PF00665">
    <property type="entry name" value="rve"/>
    <property type="match status" value="1"/>
</dbReference>